<comment type="caution">
    <text evidence="7">The sequence shown here is derived from an EMBL/GenBank/DDBJ whole genome shotgun (WGS) entry which is preliminary data.</text>
</comment>
<evidence type="ECO:0000256" key="3">
    <source>
        <dbReference type="ARBA" id="ARBA00022989"/>
    </source>
</evidence>
<evidence type="ECO:0008006" key="9">
    <source>
        <dbReference type="Google" id="ProtNLM"/>
    </source>
</evidence>
<evidence type="ECO:0000313" key="7">
    <source>
        <dbReference type="EMBL" id="KAK8389818.1"/>
    </source>
</evidence>
<keyword evidence="3 6" id="KW-1133">Transmembrane helix</keyword>
<feature type="transmembrane region" description="Helical" evidence="6">
    <location>
        <begin position="392"/>
        <end position="415"/>
    </location>
</feature>
<dbReference type="InterPro" id="IPR036259">
    <property type="entry name" value="MFS_trans_sf"/>
</dbReference>
<dbReference type="Gene3D" id="1.20.1250.20">
    <property type="entry name" value="MFS general substrate transporter like domains"/>
    <property type="match status" value="1"/>
</dbReference>
<sequence length="496" mass="54056">MVLLDPTNEASPLLGPSGAKRSSSALTKVLPQRPPQPPPPRTGLCRCLSFVTVEPALFLLAMSYSIELIFKTNMLVDKTCSIQLQYSLDVCRNLDTGNYKAQQASVQRLTANYNMYCQILELLPGALVMLLLGTWSDTRSRRLPLLLPIVGSTLKSLGLCCNAYWWSLQPFYVTLAYIPFGLSGGMMATFMASYAYVSEDSGDWGRTTRLSLAGMALFAALPFGNVLGAALFSHGGYVAVFGMEFITNLLAFIYIVIRLREERPKQVSRITQEGKSTTPLNHLRQSLAAVGRQRPAGGRALILGHICCIFLYMITFGTINFMVLYTRAKFKWDYNQFTPWMISNSCASILAACLLVPLLSLRWHIDDTILAFSGAASHVFSGLLIGTANQQWILYLAVALSAGGGITISCSRGALSKLVAPDELGAVFSVVGILESLAPIISSLVYTPIYNMTLNVFSGTVFLISAALTLVICCIYTWLATAFPFPPSTGSKEEEG</sequence>
<evidence type="ECO:0000313" key="8">
    <source>
        <dbReference type="Proteomes" id="UP001487740"/>
    </source>
</evidence>
<dbReference type="InterPro" id="IPR011701">
    <property type="entry name" value="MFS"/>
</dbReference>
<keyword evidence="4 6" id="KW-0472">Membrane</keyword>
<feature type="transmembrane region" description="Helical" evidence="6">
    <location>
        <begin position="209"/>
        <end position="231"/>
    </location>
</feature>
<feature type="transmembrane region" description="Helical" evidence="6">
    <location>
        <begin position="171"/>
        <end position="197"/>
    </location>
</feature>
<keyword evidence="2 6" id="KW-0812">Transmembrane</keyword>
<reference evidence="7 8" key="1">
    <citation type="submission" date="2023-03" db="EMBL/GenBank/DDBJ databases">
        <title>High-quality genome of Scylla paramamosain provides insights in environmental adaptation.</title>
        <authorList>
            <person name="Zhang L."/>
        </authorList>
    </citation>
    <scope>NUCLEOTIDE SEQUENCE [LARGE SCALE GENOMIC DNA]</scope>
    <source>
        <strain evidence="7">LZ_2023a</strain>
        <tissue evidence="7">Muscle</tissue>
    </source>
</reference>
<feature type="region of interest" description="Disordered" evidence="5">
    <location>
        <begin position="1"/>
        <end position="40"/>
    </location>
</feature>
<comment type="subcellular location">
    <subcellularLocation>
        <location evidence="1">Membrane</location>
        <topology evidence="1">Multi-pass membrane protein</topology>
    </subcellularLocation>
</comment>
<dbReference type="EMBL" id="JARAKH010000027">
    <property type="protein sequence ID" value="KAK8389818.1"/>
    <property type="molecule type" value="Genomic_DNA"/>
</dbReference>
<feature type="transmembrane region" description="Helical" evidence="6">
    <location>
        <begin position="43"/>
        <end position="66"/>
    </location>
</feature>
<feature type="transmembrane region" description="Helical" evidence="6">
    <location>
        <begin position="337"/>
        <end position="361"/>
    </location>
</feature>
<feature type="transmembrane region" description="Helical" evidence="6">
    <location>
        <begin position="237"/>
        <end position="257"/>
    </location>
</feature>
<feature type="transmembrane region" description="Helical" evidence="6">
    <location>
        <begin position="456"/>
        <end position="479"/>
    </location>
</feature>
<dbReference type="EMBL" id="JARAKH010000027">
    <property type="protein sequence ID" value="KAK8389817.1"/>
    <property type="molecule type" value="Genomic_DNA"/>
</dbReference>
<evidence type="ECO:0000256" key="1">
    <source>
        <dbReference type="ARBA" id="ARBA00004141"/>
    </source>
</evidence>
<protein>
    <recommendedName>
        <fullName evidence="9">Proton-coupled folate transporter</fullName>
    </recommendedName>
</protein>
<feature type="transmembrane region" description="Helical" evidence="6">
    <location>
        <begin position="427"/>
        <end position="450"/>
    </location>
</feature>
<dbReference type="SUPFAM" id="SSF103473">
    <property type="entry name" value="MFS general substrate transporter"/>
    <property type="match status" value="1"/>
</dbReference>
<dbReference type="Pfam" id="PF07690">
    <property type="entry name" value="MFS_1"/>
    <property type="match status" value="1"/>
</dbReference>
<accession>A0AAW0TPY4</accession>
<organism evidence="7 8">
    <name type="scientific">Scylla paramamosain</name>
    <name type="common">Mud crab</name>
    <dbReference type="NCBI Taxonomy" id="85552"/>
    <lineage>
        <taxon>Eukaryota</taxon>
        <taxon>Metazoa</taxon>
        <taxon>Ecdysozoa</taxon>
        <taxon>Arthropoda</taxon>
        <taxon>Crustacea</taxon>
        <taxon>Multicrustacea</taxon>
        <taxon>Malacostraca</taxon>
        <taxon>Eumalacostraca</taxon>
        <taxon>Eucarida</taxon>
        <taxon>Decapoda</taxon>
        <taxon>Pleocyemata</taxon>
        <taxon>Brachyura</taxon>
        <taxon>Eubrachyura</taxon>
        <taxon>Portunoidea</taxon>
        <taxon>Portunidae</taxon>
        <taxon>Portuninae</taxon>
        <taxon>Scylla</taxon>
    </lineage>
</organism>
<evidence type="ECO:0000256" key="4">
    <source>
        <dbReference type="ARBA" id="ARBA00023136"/>
    </source>
</evidence>
<name>A0AAW0TPY4_SCYPA</name>
<feature type="transmembrane region" description="Helical" evidence="6">
    <location>
        <begin position="301"/>
        <end position="325"/>
    </location>
</feature>
<feature type="transmembrane region" description="Helical" evidence="6">
    <location>
        <begin position="113"/>
        <end position="133"/>
    </location>
</feature>
<proteinExistence type="predicted"/>
<dbReference type="AlphaFoldDB" id="A0AAW0TPY4"/>
<dbReference type="PANTHER" id="PTHR23507">
    <property type="entry name" value="ZGC:174356"/>
    <property type="match status" value="1"/>
</dbReference>
<dbReference type="PANTHER" id="PTHR23507:SF1">
    <property type="entry name" value="FI18259P1-RELATED"/>
    <property type="match status" value="1"/>
</dbReference>
<dbReference type="GO" id="GO:0016020">
    <property type="term" value="C:membrane"/>
    <property type="evidence" value="ECO:0007669"/>
    <property type="project" value="UniProtKB-SubCell"/>
</dbReference>
<evidence type="ECO:0000256" key="2">
    <source>
        <dbReference type="ARBA" id="ARBA00022692"/>
    </source>
</evidence>
<keyword evidence="8" id="KW-1185">Reference proteome</keyword>
<gene>
    <name evidence="7" type="ORF">O3P69_009070</name>
</gene>
<dbReference type="Proteomes" id="UP001487740">
    <property type="component" value="Unassembled WGS sequence"/>
</dbReference>
<dbReference type="GO" id="GO:0022857">
    <property type="term" value="F:transmembrane transporter activity"/>
    <property type="evidence" value="ECO:0007669"/>
    <property type="project" value="InterPro"/>
</dbReference>
<evidence type="ECO:0000256" key="5">
    <source>
        <dbReference type="SAM" id="MobiDB-lite"/>
    </source>
</evidence>
<evidence type="ECO:0000256" key="6">
    <source>
        <dbReference type="SAM" id="Phobius"/>
    </source>
</evidence>